<dbReference type="InterPro" id="IPR015943">
    <property type="entry name" value="WD40/YVTN_repeat-like_dom_sf"/>
</dbReference>
<sequence>MLQHLSQKRTNAEKQQLMKRQLQRWLPLDFRRALGGGGGEPLHGEVAAESIAKREILVSLPESSREGSTSRRSNGRWKEINPWLSSSLSFDRQPAEPEKATESEATFSSHAATERLPVYGRFTLDCHSPGTTTALSVALKGNRMATGGSDGCLRLWDFGNSAVLSSFRYYRSVMVSEKHRIASVSFGNSSGSKGVVGVSSGDSCCYIFSAEGELLQQTTKGDQYVRDLNNTKGHTHAVRDVQFHPTEPNLFLTASLDATCRIWDLNGPLYGIDQSLTPLFCLKAIDRRGANSNVCTCCCCLYTPTSADAIVVGCSDGSVQLWGNAHKRKTFTRPDQVLRGLHAPQQQQQQQRKRFMGIEEAPGETDCGVAAMAFAPNDKALYTRGLDGSLCLLDLRKFSSPVFRIAGLPTGTLQQGVCLSPFRGEIRAFDAATGAPAFTIPFEESAPTALCWNAETNQLYTCCTDGNIAVSFDPLAPLAATTGAARLVMATPPAASSRRQQERRDHEMQQLLHQQLQENIFAGDALPEGYVETADGRLVRKRIKPKMREEMFEETQKTKLPPIPSKRGLNGQPGAIGNRSLHMLQQLNLVPSQQQQQELIPGATAAERFLEGVDMHKKQTWSGTFISRAYAKTAPKPIVSFDEAHEVDKADQMLSSSKRCAMCGLRCCQCEGRSNKVLRLRE</sequence>
<dbReference type="AlphaFoldDB" id="A0A1D3CS10"/>
<dbReference type="PANTHER" id="PTHR16017:SF0">
    <property type="entry name" value="WD REPEAT-CONTAINING PROTEIN 70"/>
    <property type="match status" value="1"/>
</dbReference>
<protein>
    <submittedName>
        <fullName evidence="5">Wd g-beta repeat-containing protein</fullName>
    </submittedName>
</protein>
<evidence type="ECO:0000256" key="4">
    <source>
        <dbReference type="SAM" id="MobiDB-lite"/>
    </source>
</evidence>
<dbReference type="Pfam" id="PF00400">
    <property type="entry name" value="WD40"/>
    <property type="match status" value="2"/>
</dbReference>
<reference evidence="5 6" key="1">
    <citation type="journal article" date="2016" name="BMC Genomics">
        <title>Comparative genomics reveals Cyclospora cayetanensis possesses coccidia-like metabolism and invasion components but unique surface antigens.</title>
        <authorList>
            <person name="Liu S."/>
            <person name="Wang L."/>
            <person name="Zheng H."/>
            <person name="Xu Z."/>
            <person name="Roellig D.M."/>
            <person name="Li N."/>
            <person name="Frace M.A."/>
            <person name="Tang K."/>
            <person name="Arrowood M.J."/>
            <person name="Moss D.M."/>
            <person name="Zhang L."/>
            <person name="Feng Y."/>
            <person name="Xiao L."/>
        </authorList>
    </citation>
    <scope>NUCLEOTIDE SEQUENCE [LARGE SCALE GENOMIC DNA]</scope>
    <source>
        <strain evidence="5 6">CHN_HEN01</strain>
    </source>
</reference>
<dbReference type="Gene3D" id="2.130.10.10">
    <property type="entry name" value="YVTN repeat-like/Quinoprotein amine dehydrogenase"/>
    <property type="match status" value="2"/>
</dbReference>
<dbReference type="GO" id="GO:0005634">
    <property type="term" value="C:nucleus"/>
    <property type="evidence" value="ECO:0007669"/>
    <property type="project" value="TreeGrafter"/>
</dbReference>
<evidence type="ECO:0000313" key="6">
    <source>
        <dbReference type="Proteomes" id="UP000095192"/>
    </source>
</evidence>
<dbReference type="GO" id="GO:0035861">
    <property type="term" value="C:site of double-strand break"/>
    <property type="evidence" value="ECO:0007669"/>
    <property type="project" value="TreeGrafter"/>
</dbReference>
<keyword evidence="2" id="KW-0677">Repeat</keyword>
<keyword evidence="1 3" id="KW-0853">WD repeat</keyword>
<dbReference type="PROSITE" id="PS50082">
    <property type="entry name" value="WD_REPEATS_2"/>
    <property type="match status" value="2"/>
</dbReference>
<dbReference type="InParanoid" id="A0A1D3CS10"/>
<evidence type="ECO:0000313" key="5">
    <source>
        <dbReference type="EMBL" id="OEH73996.1"/>
    </source>
</evidence>
<gene>
    <name evidence="5" type="ORF">cyc_07669</name>
</gene>
<feature type="compositionally biased region" description="Basic and acidic residues" evidence="4">
    <location>
        <begin position="93"/>
        <end position="102"/>
    </location>
</feature>
<feature type="repeat" description="WD" evidence="3">
    <location>
        <begin position="231"/>
        <end position="266"/>
    </location>
</feature>
<dbReference type="VEuPathDB" id="ToxoDB:LOC34623591"/>
<dbReference type="VEuPathDB" id="ToxoDB:cyc_07669"/>
<dbReference type="InterPro" id="IPR036322">
    <property type="entry name" value="WD40_repeat_dom_sf"/>
</dbReference>
<evidence type="ECO:0000256" key="3">
    <source>
        <dbReference type="PROSITE-ProRule" id="PRU00221"/>
    </source>
</evidence>
<feature type="repeat" description="WD" evidence="3">
    <location>
        <begin position="141"/>
        <end position="166"/>
    </location>
</feature>
<dbReference type="InterPro" id="IPR051858">
    <property type="entry name" value="WD_repeat_GAD-1"/>
</dbReference>
<dbReference type="SUPFAM" id="SSF50978">
    <property type="entry name" value="WD40 repeat-like"/>
    <property type="match status" value="1"/>
</dbReference>
<dbReference type="Proteomes" id="UP000095192">
    <property type="component" value="Unassembled WGS sequence"/>
</dbReference>
<dbReference type="PANTHER" id="PTHR16017">
    <property type="entry name" value="GASTRULATION DEFECTIVE PROTEIN 1-RELATED"/>
    <property type="match status" value="1"/>
</dbReference>
<dbReference type="PROSITE" id="PS50294">
    <property type="entry name" value="WD_REPEATS_REGION"/>
    <property type="match status" value="1"/>
</dbReference>
<evidence type="ECO:0000256" key="2">
    <source>
        <dbReference type="ARBA" id="ARBA00022737"/>
    </source>
</evidence>
<evidence type="ECO:0000256" key="1">
    <source>
        <dbReference type="ARBA" id="ARBA00022574"/>
    </source>
</evidence>
<proteinExistence type="predicted"/>
<feature type="region of interest" description="Disordered" evidence="4">
    <location>
        <begin position="88"/>
        <end position="108"/>
    </location>
</feature>
<dbReference type="EMBL" id="JROU02002176">
    <property type="protein sequence ID" value="OEH73996.1"/>
    <property type="molecule type" value="Genomic_DNA"/>
</dbReference>
<name>A0A1D3CS10_9EIME</name>
<comment type="caution">
    <text evidence="5">The sequence shown here is derived from an EMBL/GenBank/DDBJ whole genome shotgun (WGS) entry which is preliminary data.</text>
</comment>
<dbReference type="InterPro" id="IPR001680">
    <property type="entry name" value="WD40_rpt"/>
</dbReference>
<dbReference type="SMART" id="SM00320">
    <property type="entry name" value="WD40"/>
    <property type="match status" value="5"/>
</dbReference>
<organism evidence="5 6">
    <name type="scientific">Cyclospora cayetanensis</name>
    <dbReference type="NCBI Taxonomy" id="88456"/>
    <lineage>
        <taxon>Eukaryota</taxon>
        <taxon>Sar</taxon>
        <taxon>Alveolata</taxon>
        <taxon>Apicomplexa</taxon>
        <taxon>Conoidasida</taxon>
        <taxon>Coccidia</taxon>
        <taxon>Eucoccidiorida</taxon>
        <taxon>Eimeriorina</taxon>
        <taxon>Eimeriidae</taxon>
        <taxon>Cyclospora</taxon>
    </lineage>
</organism>
<accession>A0A1D3CS10</accession>
<keyword evidence="6" id="KW-1185">Reference proteome</keyword>